<dbReference type="Gene3D" id="3.40.605.10">
    <property type="entry name" value="Aldehyde Dehydrogenase, Chain A, domain 1"/>
    <property type="match status" value="1"/>
</dbReference>
<evidence type="ECO:0000259" key="3">
    <source>
        <dbReference type="Pfam" id="PF00171"/>
    </source>
</evidence>
<dbReference type="GeneID" id="76459360"/>
<feature type="domain" description="Aldehyde dehydrogenase" evidence="3">
    <location>
        <begin position="30"/>
        <end position="286"/>
    </location>
</feature>
<dbReference type="EMBL" id="CP000542">
    <property type="protein sequence ID" value="ABM56443.1"/>
    <property type="molecule type" value="Genomic_DNA"/>
</dbReference>
<evidence type="ECO:0000313" key="5">
    <source>
        <dbReference type="Proteomes" id="UP000000374"/>
    </source>
</evidence>
<dbReference type="Gene3D" id="3.40.309.10">
    <property type="entry name" value="Aldehyde Dehydrogenase, Chain A, domain 2"/>
    <property type="match status" value="1"/>
</dbReference>
<feature type="region of interest" description="Disordered" evidence="2">
    <location>
        <begin position="477"/>
        <end position="509"/>
    </location>
</feature>
<dbReference type="AlphaFoldDB" id="A1WFN6"/>
<dbReference type="eggNOG" id="COG1012">
    <property type="taxonomic scope" value="Bacteria"/>
</dbReference>
<sequence>MRKMHEFMQQEQARLVVPDQDLACGLLQLDRAEWAARDFAQFDREQVLRVAEAVAKAAHDNAAFYAEWAVRETGYGVVEHKQKKNESVAYPLLDFYRDLDLVHPRVDEARKMVEIPKPAGIVLALTPATNPVATVYYKVMLALLSRNAIVISPHPAASRCCNDAARKLDAAAHAAGAPPGLIQCIERPSIPLVDTLMRSPQVAVVMATGGGPMVRAAYSSGNPAIGVGPGNAPAYIDTSADMRKAARMIVSSKSFDNSVLCTSESVLLVQQKDAQRFERELRAAGAHLCQEREVERLRAYLFPDGDLNPAAIGKSAVWIAREAGLKVLPATQVLVANVQHIGVDEPLTKEKLCPVLALYAVDSFERATRSAQMILRLSGAGHSAAFHGNDPQKALDFAARLNVYRVVVNAPCAQGASGFATHLPPTFMIGTGYFGRSCVGENVGPQHLVHWTRLAYNKDMSEVFGDYRHLRVTAPATGKTRSTAATQAAPARVQPPLAAGTLPTPEAAGQGIDRDFLRQLIAQELRELGRGHR</sequence>
<dbReference type="InterPro" id="IPR016163">
    <property type="entry name" value="Ald_DH_C"/>
</dbReference>
<accession>A1WFN6</accession>
<keyword evidence="5" id="KW-1185">Reference proteome</keyword>
<dbReference type="SUPFAM" id="SSF53720">
    <property type="entry name" value="ALDH-like"/>
    <property type="match status" value="1"/>
</dbReference>
<keyword evidence="1" id="KW-0560">Oxidoreductase</keyword>
<dbReference type="CDD" id="cd07122">
    <property type="entry name" value="ALDH_F20_ACDH"/>
    <property type="match status" value="1"/>
</dbReference>
<evidence type="ECO:0000256" key="1">
    <source>
        <dbReference type="ARBA" id="ARBA00023002"/>
    </source>
</evidence>
<dbReference type="InterPro" id="IPR015590">
    <property type="entry name" value="Aldehyde_DH_dom"/>
</dbReference>
<dbReference type="STRING" id="391735.Veis_0660"/>
<evidence type="ECO:0000256" key="2">
    <source>
        <dbReference type="SAM" id="MobiDB-lite"/>
    </source>
</evidence>
<organism evidence="4 5">
    <name type="scientific">Verminephrobacter eiseniae (strain EF01-2)</name>
    <dbReference type="NCBI Taxonomy" id="391735"/>
    <lineage>
        <taxon>Bacteria</taxon>
        <taxon>Pseudomonadati</taxon>
        <taxon>Pseudomonadota</taxon>
        <taxon>Betaproteobacteria</taxon>
        <taxon>Burkholderiales</taxon>
        <taxon>Comamonadaceae</taxon>
        <taxon>Verminephrobacter</taxon>
    </lineage>
</organism>
<dbReference type="Proteomes" id="UP000000374">
    <property type="component" value="Chromosome"/>
</dbReference>
<dbReference type="HOGENOM" id="CLU_028794_3_1_4"/>
<dbReference type="RefSeq" id="WP_011808457.1">
    <property type="nucleotide sequence ID" value="NC_008786.1"/>
</dbReference>
<name>A1WFN6_VEREI</name>
<proteinExistence type="predicted"/>
<dbReference type="InterPro" id="IPR016162">
    <property type="entry name" value="Ald_DH_N"/>
</dbReference>
<dbReference type="KEGG" id="vei:Veis_0660"/>
<dbReference type="PANTHER" id="PTHR11699">
    <property type="entry name" value="ALDEHYDE DEHYDROGENASE-RELATED"/>
    <property type="match status" value="1"/>
</dbReference>
<gene>
    <name evidence="4" type="ordered locus">Veis_0660</name>
</gene>
<reference evidence="5" key="1">
    <citation type="submission" date="2006-12" db="EMBL/GenBank/DDBJ databases">
        <title>Complete sequence of chromosome 1 of Verminephrobacter eiseniae EF01-2.</title>
        <authorList>
            <person name="Copeland A."/>
            <person name="Lucas S."/>
            <person name="Lapidus A."/>
            <person name="Barry K."/>
            <person name="Detter J.C."/>
            <person name="Glavina del Rio T."/>
            <person name="Dalin E."/>
            <person name="Tice H."/>
            <person name="Pitluck S."/>
            <person name="Chertkov O."/>
            <person name="Brettin T."/>
            <person name="Bruce D."/>
            <person name="Han C."/>
            <person name="Tapia R."/>
            <person name="Gilna P."/>
            <person name="Schmutz J."/>
            <person name="Larimer F."/>
            <person name="Land M."/>
            <person name="Hauser L."/>
            <person name="Kyrpides N."/>
            <person name="Kim E."/>
            <person name="Stahl D."/>
            <person name="Richardson P."/>
        </authorList>
    </citation>
    <scope>NUCLEOTIDE SEQUENCE [LARGE SCALE GENOMIC DNA]</scope>
    <source>
        <strain evidence="5">EF01-2</strain>
    </source>
</reference>
<dbReference type="Pfam" id="PF00171">
    <property type="entry name" value="Aldedh"/>
    <property type="match status" value="1"/>
</dbReference>
<protein>
    <submittedName>
        <fullName evidence="4">Aldehyde dehydrogenase</fullName>
    </submittedName>
</protein>
<evidence type="ECO:0000313" key="4">
    <source>
        <dbReference type="EMBL" id="ABM56443.1"/>
    </source>
</evidence>
<dbReference type="InterPro" id="IPR016161">
    <property type="entry name" value="Ald_DH/histidinol_DH"/>
</dbReference>
<dbReference type="GO" id="GO:0016620">
    <property type="term" value="F:oxidoreductase activity, acting on the aldehyde or oxo group of donors, NAD or NADP as acceptor"/>
    <property type="evidence" value="ECO:0007669"/>
    <property type="project" value="InterPro"/>
</dbReference>